<dbReference type="OrthoDB" id="10601262at2759"/>
<accession>A0A437AP14</accession>
<keyword evidence="3" id="KW-1185">Reference proteome</keyword>
<keyword evidence="1" id="KW-0175">Coiled coil</keyword>
<evidence type="ECO:0000313" key="3">
    <source>
        <dbReference type="Proteomes" id="UP000282876"/>
    </source>
</evidence>
<dbReference type="VEuPathDB" id="MicrosporidiaDB:TUBRATIS_006080"/>
<feature type="coiled-coil region" evidence="1">
    <location>
        <begin position="173"/>
        <end position="408"/>
    </location>
</feature>
<comment type="caution">
    <text evidence="2">The sequence shown here is derived from an EMBL/GenBank/DDBJ whole genome shotgun (WGS) entry which is preliminary data.</text>
</comment>
<reference evidence="2 3" key="1">
    <citation type="submission" date="2018-10" db="EMBL/GenBank/DDBJ databases">
        <title>Draft genome sequence of the microsporidian Tubulinosema ratisbonensis.</title>
        <authorList>
            <person name="Polonais V."/>
            <person name="Peyretaillade E."/>
            <person name="Niehus S."/>
            <person name="Wawrzyniak I."/>
            <person name="Franchet A."/>
            <person name="Gaspin C."/>
            <person name="Reichstadt M."/>
            <person name="Belser C."/>
            <person name="Labadie K."/>
            <person name="Delbac F."/>
            <person name="Ferrandon D."/>
        </authorList>
    </citation>
    <scope>NUCLEOTIDE SEQUENCE [LARGE SCALE GENOMIC DNA]</scope>
    <source>
        <strain evidence="2 3">Franzen</strain>
    </source>
</reference>
<sequence>MDPKNKGSTFFYSNLKKPSKIELFNKKPKQIDENKDICDQISYFLDEDCQSKKSNYKFKKEETIQLKVENESLCSENISFSYKSCNNKTVLSDIKPNVEMKINEIKIVENKPEENKKVLEDKTNCNSKDFKFVLPDFKPFKFEEENKSNEVKLFENKIEYKTQTELSEIPFLIQKLINENNELKLKKNSSEAEKNSIELKNEVLINELETIKKEKSFFECKFNELKNEYTKLKKEISINELEKEKIEKYLDLIKKEIQELKILRESDCNKIKLLNDEKREIENKILNYEKNAVFSYKKMNELEEKIKQQQNCLENLEIENSDYKNQLEEKKMKIENLKKEFKSEKEKTENLILKLKNEKEKINHKLNLKCSENEILKKENICKLEIFEEEIKEKINKIKDKLTGLRGNICEVKIHLEEINEKTNIKKNLIKILEKIKPKINIFSCTIKKLKEKKKNLLNDTMIMKNSLQEIYYFYLKEKTEFSYLIEDLQVRHRNEVTNIKNIYSSQIKKIIKHYKGKMSDVKKLIPKDDDMWSVLK</sequence>
<gene>
    <name evidence="2" type="ORF">TUBRATIS_006080</name>
</gene>
<organism evidence="2 3">
    <name type="scientific">Tubulinosema ratisbonensis</name>
    <dbReference type="NCBI Taxonomy" id="291195"/>
    <lineage>
        <taxon>Eukaryota</taxon>
        <taxon>Fungi</taxon>
        <taxon>Fungi incertae sedis</taxon>
        <taxon>Microsporidia</taxon>
        <taxon>Tubulinosematoidea</taxon>
        <taxon>Tubulinosematidae</taxon>
        <taxon>Tubulinosema</taxon>
    </lineage>
</organism>
<dbReference type="AlphaFoldDB" id="A0A437AP14"/>
<dbReference type="EMBL" id="RCSS01000131">
    <property type="protein sequence ID" value="RVD92869.1"/>
    <property type="molecule type" value="Genomic_DNA"/>
</dbReference>
<name>A0A437AP14_9MICR</name>
<dbReference type="Proteomes" id="UP000282876">
    <property type="component" value="Unassembled WGS sequence"/>
</dbReference>
<protein>
    <submittedName>
        <fullName evidence="2">Uncharacterized protein</fullName>
    </submittedName>
</protein>
<evidence type="ECO:0000256" key="1">
    <source>
        <dbReference type="SAM" id="Coils"/>
    </source>
</evidence>
<evidence type="ECO:0000313" key="2">
    <source>
        <dbReference type="EMBL" id="RVD92869.1"/>
    </source>
</evidence>
<proteinExistence type="predicted"/>